<name>A0A7I7YJV8_9MYCO</name>
<dbReference type="AlphaFoldDB" id="A0A7I7YJV8"/>
<evidence type="ECO:0000313" key="1">
    <source>
        <dbReference type="EMBL" id="BBZ42076.1"/>
    </source>
</evidence>
<organism evidence="1 2">
    <name type="scientific">Mycobacterium conspicuum</name>
    <dbReference type="NCBI Taxonomy" id="44010"/>
    <lineage>
        <taxon>Bacteria</taxon>
        <taxon>Bacillati</taxon>
        <taxon>Actinomycetota</taxon>
        <taxon>Actinomycetes</taxon>
        <taxon>Mycobacteriales</taxon>
        <taxon>Mycobacteriaceae</taxon>
        <taxon>Mycobacterium</taxon>
    </lineage>
</organism>
<keyword evidence="2" id="KW-1185">Reference proteome</keyword>
<proteinExistence type="predicted"/>
<gene>
    <name evidence="1" type="ORF">MCNS_51390</name>
</gene>
<accession>A0A7I7YJV8</accession>
<protein>
    <submittedName>
        <fullName evidence="1">Uncharacterized protein</fullName>
    </submittedName>
</protein>
<dbReference type="EMBL" id="AP022613">
    <property type="protein sequence ID" value="BBZ42076.1"/>
    <property type="molecule type" value="Genomic_DNA"/>
</dbReference>
<sequence>MGLGGITTVVGGSVTVVGGRTIGIVTCGGGFVLDGVSVTVDGGGAGIVTVTGGDGAGLGLRNPANVHTTQPRARIATMNIAVAAAQRIRVGHMLGI</sequence>
<reference evidence="1 2" key="1">
    <citation type="journal article" date="2019" name="Emerg. Microbes Infect.">
        <title>Comprehensive subspecies identification of 175 nontuberculous mycobacteria species based on 7547 genomic profiles.</title>
        <authorList>
            <person name="Matsumoto Y."/>
            <person name="Kinjo T."/>
            <person name="Motooka D."/>
            <person name="Nabeya D."/>
            <person name="Jung N."/>
            <person name="Uechi K."/>
            <person name="Horii T."/>
            <person name="Iida T."/>
            <person name="Fujita J."/>
            <person name="Nakamura S."/>
        </authorList>
    </citation>
    <scope>NUCLEOTIDE SEQUENCE [LARGE SCALE GENOMIC DNA]</scope>
    <source>
        <strain evidence="1 2">JCM 14738</strain>
    </source>
</reference>
<evidence type="ECO:0000313" key="2">
    <source>
        <dbReference type="Proteomes" id="UP000467385"/>
    </source>
</evidence>
<dbReference type="Proteomes" id="UP000467385">
    <property type="component" value="Chromosome"/>
</dbReference>